<feature type="compositionally biased region" description="Basic and acidic residues" evidence="1">
    <location>
        <begin position="244"/>
        <end position="259"/>
    </location>
</feature>
<protein>
    <submittedName>
        <fullName evidence="2">Uncharacterized protein</fullName>
    </submittedName>
</protein>
<feature type="region of interest" description="Disordered" evidence="1">
    <location>
        <begin position="272"/>
        <end position="389"/>
    </location>
</feature>
<comment type="caution">
    <text evidence="2">The sequence shown here is derived from an EMBL/GenBank/DDBJ whole genome shotgun (WGS) entry which is preliminary data.</text>
</comment>
<keyword evidence="3" id="KW-1185">Reference proteome</keyword>
<reference evidence="2 3" key="1">
    <citation type="submission" date="2024-01" db="EMBL/GenBank/DDBJ databases">
        <authorList>
            <person name="Allen C."/>
            <person name="Tagirdzhanova G."/>
        </authorList>
    </citation>
    <scope>NUCLEOTIDE SEQUENCE [LARGE SCALE GENOMIC DNA]</scope>
    <source>
        <strain evidence="2 3">CBS 573.63</strain>
    </source>
</reference>
<organism evidence="2 3">
    <name type="scientific">Sporothrix epigloea</name>
    <dbReference type="NCBI Taxonomy" id="1892477"/>
    <lineage>
        <taxon>Eukaryota</taxon>
        <taxon>Fungi</taxon>
        <taxon>Dikarya</taxon>
        <taxon>Ascomycota</taxon>
        <taxon>Pezizomycotina</taxon>
        <taxon>Sordariomycetes</taxon>
        <taxon>Sordariomycetidae</taxon>
        <taxon>Ophiostomatales</taxon>
        <taxon>Ophiostomataceae</taxon>
        <taxon>Sporothrix</taxon>
    </lineage>
</organism>
<feature type="region of interest" description="Disordered" evidence="1">
    <location>
        <begin position="36"/>
        <end position="63"/>
    </location>
</feature>
<feature type="region of interest" description="Disordered" evidence="1">
    <location>
        <begin position="425"/>
        <end position="485"/>
    </location>
</feature>
<feature type="compositionally biased region" description="Basic and acidic residues" evidence="1">
    <location>
        <begin position="476"/>
        <end position="485"/>
    </location>
</feature>
<feature type="compositionally biased region" description="Low complexity" evidence="1">
    <location>
        <begin position="273"/>
        <end position="292"/>
    </location>
</feature>
<name>A0ABP0E658_9PEZI</name>
<feature type="compositionally biased region" description="Basic and acidic residues" evidence="1">
    <location>
        <begin position="502"/>
        <end position="512"/>
    </location>
</feature>
<evidence type="ECO:0000313" key="2">
    <source>
        <dbReference type="EMBL" id="CAK7274947.1"/>
    </source>
</evidence>
<feature type="compositionally biased region" description="Polar residues" evidence="1">
    <location>
        <begin position="210"/>
        <end position="220"/>
    </location>
</feature>
<dbReference type="EMBL" id="CAWUOM010000192">
    <property type="protein sequence ID" value="CAK7274947.1"/>
    <property type="molecule type" value="Genomic_DNA"/>
</dbReference>
<feature type="compositionally biased region" description="Low complexity" evidence="1">
    <location>
        <begin position="49"/>
        <end position="63"/>
    </location>
</feature>
<evidence type="ECO:0000256" key="1">
    <source>
        <dbReference type="SAM" id="MobiDB-lite"/>
    </source>
</evidence>
<feature type="region of interest" description="Disordered" evidence="1">
    <location>
        <begin position="210"/>
        <end position="259"/>
    </location>
</feature>
<gene>
    <name evidence="2" type="ORF">SEPCBS57363_006425</name>
</gene>
<feature type="compositionally biased region" description="Polar residues" evidence="1">
    <location>
        <begin position="298"/>
        <end position="311"/>
    </location>
</feature>
<feature type="region of interest" description="Disordered" evidence="1">
    <location>
        <begin position="502"/>
        <end position="553"/>
    </location>
</feature>
<accession>A0ABP0E658</accession>
<feature type="compositionally biased region" description="Basic and acidic residues" evidence="1">
    <location>
        <begin position="530"/>
        <end position="541"/>
    </location>
</feature>
<feature type="compositionally biased region" description="Low complexity" evidence="1">
    <location>
        <begin position="459"/>
        <end position="472"/>
    </location>
</feature>
<feature type="compositionally biased region" description="Polar residues" evidence="1">
    <location>
        <begin position="331"/>
        <end position="360"/>
    </location>
</feature>
<sequence length="677" mass="73235">MAVSNMGSAPRMDQLAGASFTTPFYSPYPGLPQLPVFTSSHLQPHRRSSSASTSSHTNRYHHQQQLLLQQHQQQQLLCFPPAFAANHQMPFQQQLPYQHQNMYDSAHSTHGVALYGNGPYIKRASSQSQGRGYQRHHLLPYAPSASQQQSSSLSVPSTRQLSALQKQQLQIQAQAWAQTPSKTVSQPPAAAATTHMPLLSAFSLRASSHNKTASCSSTSRQENKHQNQNQQKPSIVGKKPPAKGSKESRHRGPVDANELSRRLSSVLTQRELASAAGATSSAHSLSSRSTISPAPPLSRQNAPEQLLSQAGSHRLGQRIRSRGSGNLRAAYTSNGSVPAMSSTMTESGSSNGPIRRQTFSAPHLGVLAPPPSLSELERRQRRTHSLSPQQMYMHGGSAGSAGHDKIAAGQRPTAIHNMHHVPRHLAQQGTTRQSALPPKARQPYHHNQNASRHSLPLLTKSPAMSSSTTSGSARGLQHEDGKTVEVNHHRATAGDVVLHSEAESATEVEKVEVQTQSDAAPQPCKKPSKDKKSREKHEKQKQTTNASGPDTAKQMRPLWRLKARLSSFSKDKLLSSPTVTVVAVDEETEGGKESATEIYHLTDEVPRAQHVESSTVEKVIMVPSGPSVPEMAPKVAKVPVDQAVEASVISQPASPSSSVLSFTALAKSSSFLSRFKL</sequence>
<proteinExistence type="predicted"/>
<evidence type="ECO:0000313" key="3">
    <source>
        <dbReference type="Proteomes" id="UP001642501"/>
    </source>
</evidence>
<dbReference type="Proteomes" id="UP001642501">
    <property type="component" value="Unassembled WGS sequence"/>
</dbReference>